<name>A0A9R0U8L5_AMYMS</name>
<evidence type="ECO:0000313" key="3">
    <source>
        <dbReference type="Proteomes" id="UP000006138"/>
    </source>
</evidence>
<accession>A0A9R0U8L5</accession>
<feature type="compositionally biased region" description="Low complexity" evidence="1">
    <location>
        <begin position="20"/>
        <end position="37"/>
    </location>
</feature>
<sequence length="53" mass="5320">MTRWSSRQASAAGEAPVREASSAAVASPCSASPRVAATRTAMGVARSASARID</sequence>
<reference evidence="2 3" key="1">
    <citation type="journal article" date="2011" name="J. Bacteriol.">
        <title>Whole genome sequence of the rifamycin B-producing strain Amycolatopsis mediterranei S699.</title>
        <authorList>
            <person name="Verma M."/>
            <person name="Kaur J."/>
            <person name="Kumar M."/>
            <person name="Kumari K."/>
            <person name="Saxena A."/>
            <person name="Anand S."/>
            <person name="Nigam A."/>
            <person name="Ravi V."/>
            <person name="Raghuvanshi S."/>
            <person name="Khurana P."/>
            <person name="Tyagi A.K."/>
            <person name="Khurana J.P."/>
            <person name="Lal R."/>
        </authorList>
    </citation>
    <scope>NUCLEOTIDE SEQUENCE [LARGE SCALE GENOMIC DNA]</scope>
    <source>
        <strain evidence="2 3">S699</strain>
    </source>
</reference>
<organism evidence="2 3">
    <name type="scientific">Amycolatopsis mediterranei (strain S699)</name>
    <name type="common">Nocardia mediterranei</name>
    <dbReference type="NCBI Taxonomy" id="713604"/>
    <lineage>
        <taxon>Bacteria</taxon>
        <taxon>Bacillati</taxon>
        <taxon>Actinomycetota</taxon>
        <taxon>Actinomycetes</taxon>
        <taxon>Pseudonocardiales</taxon>
        <taxon>Pseudonocardiaceae</taxon>
        <taxon>Amycolatopsis</taxon>
    </lineage>
</organism>
<evidence type="ECO:0000313" key="2">
    <source>
        <dbReference type="EMBL" id="AEK41773.1"/>
    </source>
</evidence>
<feature type="region of interest" description="Disordered" evidence="1">
    <location>
        <begin position="1"/>
        <end position="53"/>
    </location>
</feature>
<keyword evidence="3" id="KW-1185">Reference proteome</keyword>
<dbReference type="KEGG" id="amn:RAM_16425"/>
<protein>
    <submittedName>
        <fullName evidence="2">Uncharacterized protein</fullName>
    </submittedName>
</protein>
<evidence type="ECO:0000256" key="1">
    <source>
        <dbReference type="SAM" id="MobiDB-lite"/>
    </source>
</evidence>
<gene>
    <name evidence="2" type="ordered locus">RAM_16425</name>
</gene>
<dbReference type="EMBL" id="CP002896">
    <property type="protein sequence ID" value="AEK41773.1"/>
    <property type="molecule type" value="Genomic_DNA"/>
</dbReference>
<dbReference type="AlphaFoldDB" id="A0A9R0U8L5"/>
<proteinExistence type="predicted"/>
<dbReference type="Proteomes" id="UP000006138">
    <property type="component" value="Chromosome"/>
</dbReference>